<dbReference type="GO" id="GO:0003723">
    <property type="term" value="F:RNA binding"/>
    <property type="evidence" value="ECO:0007669"/>
    <property type="project" value="UniProtKB-UniRule"/>
</dbReference>
<keyword evidence="6" id="KW-1185">Reference proteome</keyword>
<dbReference type="InterPro" id="IPR037151">
    <property type="entry name" value="AlkB-like_sf"/>
</dbReference>
<evidence type="ECO:0000313" key="5">
    <source>
        <dbReference type="EMBL" id="CAG8650152.1"/>
    </source>
</evidence>
<dbReference type="InterPro" id="IPR032857">
    <property type="entry name" value="ALKBH4"/>
</dbReference>
<dbReference type="Pfam" id="PF00076">
    <property type="entry name" value="RRM_1"/>
    <property type="match status" value="1"/>
</dbReference>
<dbReference type="GO" id="GO:0070988">
    <property type="term" value="P:demethylation"/>
    <property type="evidence" value="ECO:0007669"/>
    <property type="project" value="InterPro"/>
</dbReference>
<sequence>METGNGNSALLTRSETRILRRLQLKKLQAYEAIVKFEKLSCAQLFSLEPTQYLCLVNVCSGGVGSVTTEQLSEIFSSFEGYTELRLIHGKPYSFVLFDSASAALHARNSLHEKPCELLNGKAIFIEFVNLNYQNFMRQIELSVKECIPGLHLSEEFISEELEETILKNIHSANTWIPVQHRKAMHFGHSYDYDSNQVGAPSPEFPYYMHPLLNKLKTCYPSVPVMEQLTVQYYPIGTGIPPHIDCHSSFGEYIVAFSLGSSVIMEFKNVKTGNVINIDLPNRSLLILSEEARYAWSHSIRARKSDQLENGQVRRRGQRISLTLRTINPGRICKCSWIDLCDKNVAHLESNHFPKTLVPFIPRSKNKRAA</sequence>
<dbReference type="PROSITE" id="PS50102">
    <property type="entry name" value="RRM"/>
    <property type="match status" value="1"/>
</dbReference>
<evidence type="ECO:0000259" key="4">
    <source>
        <dbReference type="PROSITE" id="PS51471"/>
    </source>
</evidence>
<gene>
    <name evidence="5" type="ORF">AMORRO_LOCUS9926</name>
</gene>
<dbReference type="PROSITE" id="PS51471">
    <property type="entry name" value="FE2OG_OXY"/>
    <property type="match status" value="1"/>
</dbReference>
<feature type="domain" description="Fe2OG dioxygenase" evidence="4">
    <location>
        <begin position="220"/>
        <end position="327"/>
    </location>
</feature>
<dbReference type="GO" id="GO:0032451">
    <property type="term" value="F:demethylase activity"/>
    <property type="evidence" value="ECO:0007669"/>
    <property type="project" value="TreeGrafter"/>
</dbReference>
<dbReference type="InterPro" id="IPR005123">
    <property type="entry name" value="Oxoglu/Fe-dep_dioxygenase_dom"/>
</dbReference>
<dbReference type="InterPro" id="IPR035979">
    <property type="entry name" value="RBD_domain_sf"/>
</dbReference>
<organism evidence="5 6">
    <name type="scientific">Acaulospora morrowiae</name>
    <dbReference type="NCBI Taxonomy" id="94023"/>
    <lineage>
        <taxon>Eukaryota</taxon>
        <taxon>Fungi</taxon>
        <taxon>Fungi incertae sedis</taxon>
        <taxon>Mucoromycota</taxon>
        <taxon>Glomeromycotina</taxon>
        <taxon>Glomeromycetes</taxon>
        <taxon>Diversisporales</taxon>
        <taxon>Acaulosporaceae</taxon>
        <taxon>Acaulospora</taxon>
    </lineage>
</organism>
<dbReference type="PANTHER" id="PTHR12463">
    <property type="entry name" value="OXYGENASE-RELATED"/>
    <property type="match status" value="1"/>
</dbReference>
<accession>A0A9N9DWU0</accession>
<dbReference type="InterPro" id="IPR027450">
    <property type="entry name" value="AlkB-like"/>
</dbReference>
<name>A0A9N9DWU0_9GLOM</name>
<dbReference type="Gene3D" id="3.30.70.330">
    <property type="match status" value="1"/>
</dbReference>
<keyword evidence="2" id="KW-0694">RNA-binding</keyword>
<dbReference type="Gene3D" id="2.60.120.590">
    <property type="entry name" value="Alpha-ketoglutarate-dependent dioxygenase AlkB-like"/>
    <property type="match status" value="1"/>
</dbReference>
<dbReference type="Pfam" id="PF13532">
    <property type="entry name" value="2OG-FeII_Oxy_2"/>
    <property type="match status" value="1"/>
</dbReference>
<comment type="similarity">
    <text evidence="1">Belongs to the alkB family.</text>
</comment>
<dbReference type="PANTHER" id="PTHR12463:SF1">
    <property type="entry name" value="2-OXOGLUTARATE AND FE-DEPENDENT OXYGENASE FAMILY PROTEIN"/>
    <property type="match status" value="1"/>
</dbReference>
<dbReference type="OrthoDB" id="271595at2759"/>
<feature type="domain" description="RRM" evidence="3">
    <location>
        <begin position="56"/>
        <end position="130"/>
    </location>
</feature>
<reference evidence="5" key="1">
    <citation type="submission" date="2021-06" db="EMBL/GenBank/DDBJ databases">
        <authorList>
            <person name="Kallberg Y."/>
            <person name="Tangrot J."/>
            <person name="Rosling A."/>
        </authorList>
    </citation>
    <scope>NUCLEOTIDE SEQUENCE</scope>
    <source>
        <strain evidence="5">CL551</strain>
    </source>
</reference>
<dbReference type="AlphaFoldDB" id="A0A9N9DWU0"/>
<dbReference type="SUPFAM" id="SSF51197">
    <property type="entry name" value="Clavaminate synthase-like"/>
    <property type="match status" value="1"/>
</dbReference>
<dbReference type="InterPro" id="IPR000504">
    <property type="entry name" value="RRM_dom"/>
</dbReference>
<dbReference type="SUPFAM" id="SSF54928">
    <property type="entry name" value="RNA-binding domain, RBD"/>
    <property type="match status" value="1"/>
</dbReference>
<protein>
    <submittedName>
        <fullName evidence="5">17417_t:CDS:1</fullName>
    </submittedName>
</protein>
<dbReference type="EMBL" id="CAJVPV010010330">
    <property type="protein sequence ID" value="CAG8650152.1"/>
    <property type="molecule type" value="Genomic_DNA"/>
</dbReference>
<dbReference type="InterPro" id="IPR012677">
    <property type="entry name" value="Nucleotide-bd_a/b_plait_sf"/>
</dbReference>
<dbReference type="Proteomes" id="UP000789342">
    <property type="component" value="Unassembled WGS sequence"/>
</dbReference>
<evidence type="ECO:0000256" key="2">
    <source>
        <dbReference type="PROSITE-ProRule" id="PRU00176"/>
    </source>
</evidence>
<dbReference type="GO" id="GO:0016491">
    <property type="term" value="F:oxidoreductase activity"/>
    <property type="evidence" value="ECO:0007669"/>
    <property type="project" value="TreeGrafter"/>
</dbReference>
<proteinExistence type="inferred from homology"/>
<evidence type="ECO:0000259" key="3">
    <source>
        <dbReference type="PROSITE" id="PS50102"/>
    </source>
</evidence>
<evidence type="ECO:0000256" key="1">
    <source>
        <dbReference type="ARBA" id="ARBA00007879"/>
    </source>
</evidence>
<comment type="caution">
    <text evidence="5">The sequence shown here is derived from an EMBL/GenBank/DDBJ whole genome shotgun (WGS) entry which is preliminary data.</text>
</comment>
<evidence type="ECO:0000313" key="6">
    <source>
        <dbReference type="Proteomes" id="UP000789342"/>
    </source>
</evidence>